<organism evidence="2 3">
    <name type="scientific">Colocasia esculenta</name>
    <name type="common">Wild taro</name>
    <name type="synonym">Arum esculentum</name>
    <dbReference type="NCBI Taxonomy" id="4460"/>
    <lineage>
        <taxon>Eukaryota</taxon>
        <taxon>Viridiplantae</taxon>
        <taxon>Streptophyta</taxon>
        <taxon>Embryophyta</taxon>
        <taxon>Tracheophyta</taxon>
        <taxon>Spermatophyta</taxon>
        <taxon>Magnoliopsida</taxon>
        <taxon>Liliopsida</taxon>
        <taxon>Araceae</taxon>
        <taxon>Aroideae</taxon>
        <taxon>Colocasieae</taxon>
        <taxon>Colocasia</taxon>
    </lineage>
</organism>
<feature type="compositionally biased region" description="Acidic residues" evidence="1">
    <location>
        <begin position="155"/>
        <end position="171"/>
    </location>
</feature>
<feature type="region of interest" description="Disordered" evidence="1">
    <location>
        <begin position="150"/>
        <end position="171"/>
    </location>
</feature>
<keyword evidence="3" id="KW-1185">Reference proteome</keyword>
<comment type="caution">
    <text evidence="2">The sequence shown here is derived from an EMBL/GenBank/DDBJ whole genome shotgun (WGS) entry which is preliminary data.</text>
</comment>
<sequence>MTIWMYVYLSQERYGTWRTESDGFYVRWQRVRDPVHDMVCLPVCAGHPSDKVCLPVNVCLPVHAGRPCGSDRLPAEHGSSATFPFFLTTRVRMQQRMRGALSYRDGIHAGSPDPGSASRHITTLVHAHIPGPVDTWREFPVSVRDQLFDMFTDPAPDDDEAGTADDPTDLS</sequence>
<evidence type="ECO:0000313" key="3">
    <source>
        <dbReference type="Proteomes" id="UP000652761"/>
    </source>
</evidence>
<gene>
    <name evidence="2" type="ORF">Taro_040241</name>
</gene>
<dbReference type="Proteomes" id="UP000652761">
    <property type="component" value="Unassembled WGS sequence"/>
</dbReference>
<protein>
    <submittedName>
        <fullName evidence="2">Uncharacterized protein</fullName>
    </submittedName>
</protein>
<accession>A0A843WSG1</accession>
<name>A0A843WSG1_COLES</name>
<evidence type="ECO:0000256" key="1">
    <source>
        <dbReference type="SAM" id="MobiDB-lite"/>
    </source>
</evidence>
<proteinExistence type="predicted"/>
<reference evidence="2" key="1">
    <citation type="submission" date="2017-07" db="EMBL/GenBank/DDBJ databases">
        <title>Taro Niue Genome Assembly and Annotation.</title>
        <authorList>
            <person name="Atibalentja N."/>
            <person name="Keating K."/>
            <person name="Fields C.J."/>
        </authorList>
    </citation>
    <scope>NUCLEOTIDE SEQUENCE</scope>
    <source>
        <strain evidence="2">Niue_2</strain>
        <tissue evidence="2">Leaf</tissue>
    </source>
</reference>
<evidence type="ECO:0000313" key="2">
    <source>
        <dbReference type="EMBL" id="MQM07405.1"/>
    </source>
</evidence>
<dbReference type="AlphaFoldDB" id="A0A843WSG1"/>
<dbReference type="EMBL" id="NMUH01003864">
    <property type="protein sequence ID" value="MQM07405.1"/>
    <property type="molecule type" value="Genomic_DNA"/>
</dbReference>